<evidence type="ECO:0000313" key="10">
    <source>
        <dbReference type="Proteomes" id="UP000585050"/>
    </source>
</evidence>
<dbReference type="Pfam" id="PF18962">
    <property type="entry name" value="Por_Secre_tail"/>
    <property type="match status" value="1"/>
</dbReference>
<keyword evidence="6" id="KW-0472">Membrane</keyword>
<evidence type="ECO:0000256" key="1">
    <source>
        <dbReference type="ARBA" id="ARBA00004138"/>
    </source>
</evidence>
<organism evidence="9 10">
    <name type="scientific">Flammeovirga agarivorans</name>
    <dbReference type="NCBI Taxonomy" id="2726742"/>
    <lineage>
        <taxon>Bacteria</taxon>
        <taxon>Pseudomonadati</taxon>
        <taxon>Bacteroidota</taxon>
        <taxon>Cytophagia</taxon>
        <taxon>Cytophagales</taxon>
        <taxon>Flammeovirgaceae</taxon>
        <taxon>Flammeovirga</taxon>
    </lineage>
</organism>
<evidence type="ECO:0000256" key="4">
    <source>
        <dbReference type="ARBA" id="ARBA00023069"/>
    </source>
</evidence>
<feature type="transmembrane region" description="Helical" evidence="6">
    <location>
        <begin position="12"/>
        <end position="33"/>
    </location>
</feature>
<reference evidence="9 10" key="1">
    <citation type="submission" date="2020-04" db="EMBL/GenBank/DDBJ databases">
        <title>Flammeovirga sp. SR4, a novel species isolated from seawater.</title>
        <authorList>
            <person name="Wang X."/>
        </authorList>
    </citation>
    <scope>NUCLEOTIDE SEQUENCE [LARGE SCALE GENOMIC DNA]</scope>
    <source>
        <strain evidence="9 10">SR4</strain>
    </source>
</reference>
<accession>A0A7X8SQJ0</accession>
<proteinExistence type="predicted"/>
<keyword evidence="6" id="KW-0812">Transmembrane</keyword>
<gene>
    <name evidence="9" type="ORF">HGP29_24500</name>
</gene>
<keyword evidence="3" id="KW-0963">Cytoplasm</keyword>
<dbReference type="InterPro" id="IPR053879">
    <property type="entry name" value="HYDIN_VesB_CFA65-like_Ig"/>
</dbReference>
<protein>
    <submittedName>
        <fullName evidence="9">Choice-of-anchor D domain-containing protein</fullName>
    </submittedName>
</protein>
<evidence type="ECO:0000259" key="8">
    <source>
        <dbReference type="Pfam" id="PF22544"/>
    </source>
</evidence>
<keyword evidence="10" id="KW-1185">Reference proteome</keyword>
<evidence type="ECO:0000256" key="6">
    <source>
        <dbReference type="SAM" id="Phobius"/>
    </source>
</evidence>
<dbReference type="AlphaFoldDB" id="A0A7X8SQJ0"/>
<dbReference type="GO" id="GO:0005737">
    <property type="term" value="C:cytoplasm"/>
    <property type="evidence" value="ECO:0007669"/>
    <property type="project" value="UniProtKB-SubCell"/>
</dbReference>
<dbReference type="PANTHER" id="PTHR37833:SF1">
    <property type="entry name" value="SIGNAL PEPTIDE PROTEIN"/>
    <property type="match status" value="1"/>
</dbReference>
<dbReference type="RefSeq" id="WP_211093407.1">
    <property type="nucleotide sequence ID" value="NZ_JABAIL010000011.1"/>
</dbReference>
<keyword evidence="4" id="KW-0969">Cilium</keyword>
<feature type="domain" description="HYDIN/VesB/CFA65-like Ig-like" evidence="8">
    <location>
        <begin position="399"/>
        <end position="481"/>
    </location>
</feature>
<sequence>MSKKYSLSLIRILLLNLLIVSYTFGQGALSIALSNDDGSSTPLSNNETIPFGNFGNSGSFVFKTIKLKNTSTTEALTISSLATSGSSSFFFYPNTDDFTIPANDEADLAIYYSPSEDISAQRGTMTFNTSDNNVPSFTINAEANQDKGELEVTSDDYVITNYTIDLGDVKLGETIYFTLKNENIGKGFMYVSPLSNFSTNNEISASITKKHIYGNGYSFNDNLTFKATTLGDINTTFEQKLENANKDIIKYIIIGRVVSGKAEVKYNNVVVANNATIDAGRISYATTEFEFDLVNTGNAPLKITSVNITEQNGAFSLLNGGNHETLQPAESKTFKVRLSPQSIGQKDVTLNFYTDASPLDHVKVKLSTVVEAAILRLVNKDNNEVSNAAGFFLKKNYNGEVVNDELYIENIGNMDLDITSFTEVYDSNHELELSYVGGVIRPNEQQKVEVTYTPKINRVSQTQFPVEIKSNNRENKDILLQIHTQHFFNESQLVYKGKHVTESFPIILGEVNMNDGLEFDLEVKNTGNLPITVQDLKFENIDQTTFEIISSPKDEILPSTSGKVKLYVKEKEKAHFIQETLVVTTNDHDTPVQKVQIEVTMIKGDLVVTYYNDSFSVWDGAVIDQGSLTYDNKFSSDYTLKNTGRAPLTLNSLTVESAEGHKVSFSGVDFPITLQPNTSETLVLEVEAIQPGTFQSKFIINTNETNANIFAFDLVFDNKVPQLEVVFGQSIENGGVLDFGATNEYTIELKNTGTEILELDKLEIEDNSEFTLTFDTDVTFLRPDETVEVKVNYNVADKNAANGTLKIYTNDLDHAVFSILLKEKVITSTDELPIQFVVYPNPSNDKFYINGLDKSVPYQLYDFQGRLIQSETTNSAIDVHHLENGLYLLSINNHQPIKVIVE</sequence>
<dbReference type="PANTHER" id="PTHR37833">
    <property type="entry name" value="LIPOPROTEIN-RELATED"/>
    <property type="match status" value="1"/>
</dbReference>
<keyword evidence="6" id="KW-1133">Transmembrane helix</keyword>
<feature type="domain" description="Secretion system C-terminal sorting" evidence="7">
    <location>
        <begin position="838"/>
        <end position="895"/>
    </location>
</feature>
<dbReference type="Pfam" id="PF22544">
    <property type="entry name" value="HYDIN_VesB_CFA65-like_Ig"/>
    <property type="match status" value="1"/>
</dbReference>
<evidence type="ECO:0000256" key="2">
    <source>
        <dbReference type="ARBA" id="ARBA00004496"/>
    </source>
</evidence>
<dbReference type="Proteomes" id="UP000585050">
    <property type="component" value="Unassembled WGS sequence"/>
</dbReference>
<dbReference type="Gene3D" id="2.60.40.10">
    <property type="entry name" value="Immunoglobulins"/>
    <property type="match status" value="6"/>
</dbReference>
<evidence type="ECO:0000256" key="5">
    <source>
        <dbReference type="ARBA" id="ARBA00023273"/>
    </source>
</evidence>
<dbReference type="EMBL" id="JABAIL010000011">
    <property type="protein sequence ID" value="NLR94387.1"/>
    <property type="molecule type" value="Genomic_DNA"/>
</dbReference>
<name>A0A7X8SQJ0_9BACT</name>
<dbReference type="InterPro" id="IPR013783">
    <property type="entry name" value="Ig-like_fold"/>
</dbReference>
<dbReference type="InterPro" id="IPR026444">
    <property type="entry name" value="Secre_tail"/>
</dbReference>
<evidence type="ECO:0000313" key="9">
    <source>
        <dbReference type="EMBL" id="NLR94387.1"/>
    </source>
</evidence>
<dbReference type="NCBIfam" id="NF012200">
    <property type="entry name" value="choice_anch_D"/>
    <property type="match status" value="2"/>
</dbReference>
<keyword evidence="5" id="KW-0966">Cell projection</keyword>
<comment type="subcellular location">
    <subcellularLocation>
        <location evidence="1">Cell projection</location>
        <location evidence="1">Cilium</location>
    </subcellularLocation>
    <subcellularLocation>
        <location evidence="2">Cytoplasm</location>
    </subcellularLocation>
</comment>
<evidence type="ECO:0000256" key="3">
    <source>
        <dbReference type="ARBA" id="ARBA00022490"/>
    </source>
</evidence>
<dbReference type="NCBIfam" id="TIGR04183">
    <property type="entry name" value="Por_Secre_tail"/>
    <property type="match status" value="1"/>
</dbReference>
<evidence type="ECO:0000259" key="7">
    <source>
        <dbReference type="Pfam" id="PF18962"/>
    </source>
</evidence>
<comment type="caution">
    <text evidence="9">The sequence shown here is derived from an EMBL/GenBank/DDBJ whole genome shotgun (WGS) entry which is preliminary data.</text>
</comment>